<dbReference type="Proteomes" id="UP001172101">
    <property type="component" value="Unassembled WGS sequence"/>
</dbReference>
<dbReference type="RefSeq" id="XP_060303541.1">
    <property type="nucleotide sequence ID" value="XM_060446757.1"/>
</dbReference>
<name>A0AA40BI49_9PEZI</name>
<reference evidence="1" key="1">
    <citation type="submission" date="2023-06" db="EMBL/GenBank/DDBJ databases">
        <title>Genome-scale phylogeny and comparative genomics of the fungal order Sordariales.</title>
        <authorList>
            <consortium name="Lawrence Berkeley National Laboratory"/>
            <person name="Hensen N."/>
            <person name="Bonometti L."/>
            <person name="Westerberg I."/>
            <person name="Brannstrom I.O."/>
            <person name="Guillou S."/>
            <person name="Cros-Aarteil S."/>
            <person name="Calhoun S."/>
            <person name="Haridas S."/>
            <person name="Kuo A."/>
            <person name="Mondo S."/>
            <person name="Pangilinan J."/>
            <person name="Riley R."/>
            <person name="LaButti K."/>
            <person name="Andreopoulos B."/>
            <person name="Lipzen A."/>
            <person name="Chen C."/>
            <person name="Yanf M."/>
            <person name="Daum C."/>
            <person name="Ng V."/>
            <person name="Clum A."/>
            <person name="Steindorff A."/>
            <person name="Ohm R."/>
            <person name="Martin F."/>
            <person name="Silar P."/>
            <person name="Natvig D."/>
            <person name="Lalanne C."/>
            <person name="Gautier V."/>
            <person name="Ament-velasquez S.L."/>
            <person name="Kruys A."/>
            <person name="Hutchinson M.I."/>
            <person name="Powell A.J."/>
            <person name="Barry K."/>
            <person name="Miller A.N."/>
            <person name="Grigoriev I.V."/>
            <person name="Debuchy R."/>
            <person name="Gladieux P."/>
            <person name="Thoren M.H."/>
            <person name="Johannesson H."/>
        </authorList>
    </citation>
    <scope>NUCLEOTIDE SEQUENCE</scope>
    <source>
        <strain evidence="1">SMH2392-1A</strain>
    </source>
</reference>
<accession>A0AA40BI49</accession>
<dbReference type="AlphaFoldDB" id="A0AA40BI49"/>
<protein>
    <submittedName>
        <fullName evidence="1">Uncharacterized protein</fullName>
    </submittedName>
</protein>
<dbReference type="GeneID" id="85330027"/>
<sequence>MPGRIPADLISAGARLGSRGRVSPLAAERWRHLVCQACVTMQHWDHRHADCFSKRDVASGQCCQAQQLGRPKTDAAPLADSVGQGRDRATPPRVGSEIIAGLLRHKVPFVALVLMMLKALPSIAPNLWNPSRWLPTKNVVAFGVGSNIASGLQEPDHVRGCRKGEREKGQVKKVPRHPCLARESEYPTPEERSAKMVGTICLSMASLLHI</sequence>
<dbReference type="EMBL" id="JAUIRO010000001">
    <property type="protein sequence ID" value="KAK0734664.1"/>
    <property type="molecule type" value="Genomic_DNA"/>
</dbReference>
<comment type="caution">
    <text evidence="1">The sequence shown here is derived from an EMBL/GenBank/DDBJ whole genome shotgun (WGS) entry which is preliminary data.</text>
</comment>
<evidence type="ECO:0000313" key="2">
    <source>
        <dbReference type="Proteomes" id="UP001172101"/>
    </source>
</evidence>
<proteinExistence type="predicted"/>
<keyword evidence="2" id="KW-1185">Reference proteome</keyword>
<gene>
    <name evidence="1" type="ORF">B0T26DRAFT_78424</name>
</gene>
<organism evidence="1 2">
    <name type="scientific">Lasiosphaeria miniovina</name>
    <dbReference type="NCBI Taxonomy" id="1954250"/>
    <lineage>
        <taxon>Eukaryota</taxon>
        <taxon>Fungi</taxon>
        <taxon>Dikarya</taxon>
        <taxon>Ascomycota</taxon>
        <taxon>Pezizomycotina</taxon>
        <taxon>Sordariomycetes</taxon>
        <taxon>Sordariomycetidae</taxon>
        <taxon>Sordariales</taxon>
        <taxon>Lasiosphaeriaceae</taxon>
        <taxon>Lasiosphaeria</taxon>
    </lineage>
</organism>
<evidence type="ECO:0000313" key="1">
    <source>
        <dbReference type="EMBL" id="KAK0734664.1"/>
    </source>
</evidence>